<reference evidence="4" key="1">
    <citation type="submission" date="2025-02" db="EMBL/GenBank/DDBJ databases">
        <authorList>
            <consortium name="NCBI Genome Project"/>
        </authorList>
    </citation>
    <scope>NUCLEOTIDE SEQUENCE</scope>
</reference>
<dbReference type="InterPro" id="IPR027417">
    <property type="entry name" value="P-loop_NTPase"/>
</dbReference>
<dbReference type="SUPFAM" id="SSF48403">
    <property type="entry name" value="Ankyrin repeat"/>
    <property type="match status" value="1"/>
</dbReference>
<dbReference type="Gene3D" id="3.40.50.300">
    <property type="entry name" value="P-loop containing nucleotide triphosphate hydrolases"/>
    <property type="match status" value="1"/>
</dbReference>
<dbReference type="Pfam" id="PF23397">
    <property type="entry name" value="DUF7104"/>
    <property type="match status" value="4"/>
</dbReference>
<protein>
    <recommendedName>
        <fullName evidence="3">Nephrocystin 3-like N-terminal domain-containing protein</fullName>
    </recommendedName>
</protein>
<evidence type="ECO:0000313" key="4">
    <source>
        <dbReference type="RefSeq" id="XP_059600457.1"/>
    </source>
</evidence>
<dbReference type="InterPro" id="IPR056884">
    <property type="entry name" value="NPHP3-like_N"/>
</dbReference>
<dbReference type="GeneID" id="4990492"/>
<dbReference type="InterPro" id="IPR036770">
    <property type="entry name" value="Ankyrin_rpt-contain_sf"/>
</dbReference>
<name>A0AAJ8DYK0_ASPNG</name>
<dbReference type="KEGG" id="ang:An04g00900"/>
<dbReference type="Pfam" id="PF24883">
    <property type="entry name" value="NPHP3_N"/>
    <property type="match status" value="1"/>
</dbReference>
<gene>
    <name evidence="4" type="ORF">An04g00900</name>
</gene>
<accession>A0AAJ8DYK0</accession>
<proteinExistence type="predicted"/>
<evidence type="ECO:0000256" key="2">
    <source>
        <dbReference type="SAM" id="MobiDB-lite"/>
    </source>
</evidence>
<dbReference type="InterPro" id="IPR055530">
    <property type="entry name" value="DUF7104"/>
</dbReference>
<feature type="region of interest" description="Disordered" evidence="2">
    <location>
        <begin position="1"/>
        <end position="20"/>
    </location>
</feature>
<evidence type="ECO:0000259" key="3">
    <source>
        <dbReference type="Pfam" id="PF24883"/>
    </source>
</evidence>
<keyword evidence="1" id="KW-0677">Repeat</keyword>
<organism evidence="4">
    <name type="scientific">Aspergillus niger</name>
    <dbReference type="NCBI Taxonomy" id="5061"/>
    <lineage>
        <taxon>Eukaryota</taxon>
        <taxon>Fungi</taxon>
        <taxon>Dikarya</taxon>
        <taxon>Ascomycota</taxon>
        <taxon>Pezizomycotina</taxon>
        <taxon>Eurotiomycetes</taxon>
        <taxon>Eurotiomycetidae</taxon>
        <taxon>Eurotiales</taxon>
        <taxon>Aspergillaceae</taxon>
        <taxon>Aspergillus</taxon>
        <taxon>Aspergillus subgen. Circumdati</taxon>
    </lineage>
</organism>
<dbReference type="SUPFAM" id="SSF52540">
    <property type="entry name" value="P-loop containing nucleoside triphosphate hydrolases"/>
    <property type="match status" value="1"/>
</dbReference>
<evidence type="ECO:0000256" key="1">
    <source>
        <dbReference type="ARBA" id="ARBA00022737"/>
    </source>
</evidence>
<dbReference type="PANTHER" id="PTHR10039:SF16">
    <property type="entry name" value="GPI INOSITOL-DEACYLASE"/>
    <property type="match status" value="1"/>
</dbReference>
<sequence>MTIEGPHPCPPTSEQGNISSGNHYIASIELKSPEGCPAQTYNIKFQATLNKKCYVLVLGDTYSGTLHEDSLGKKNEASDKGSHDGGWLTIYAMKYISRNRHGRLEKHDEQLNLSPSTKARDHVVANHDVEVSSTQEAESTSQRANLWEVAGEKLNENDRKALGLERPLPITDALESVLKSTEEKYREYKKGGLKIRKRDGGHINVRDSAKSIILHALQAQDLVTRLVSFDPTGHGSASSAWSVVSIGLSIIKNDIERRDEIFHAAEYLAGILSYYAIVDNHYRERKAESDEGLEDALVEVYTAVLQYTVEVKKAENESKAARTLKSITALVQKPFKELKEAVEKKEQAVRKWADLTEALDRREQAEGMLDVIDKAIEELKIIQSHTRSLQDREILDWLSTASFSDPHNNTQGHRASNTGNWFLNLPEYKEWKITPGKICWLYGAVGCGKSVLCSTVIQDIEEFCRSDPSRKFAYWYFQFSNDETQKVYNMIRSILRQFMPRALPASIIKLWEEHCNRGSKPQLQKFADILDIVLGTSQSEFFLILDALDECPVTGNDERRSLLQFLEELLEKHRIRIHILATSRPEPDIRSRLERYQSVDMELGLGQDVETFVRAQVTHGRLREWGESVKRRILEKLLDIPERRFRWADLQIRRLEKSKTEDALHKALDSIPVTLEDTYKDTLERLSEDDRQAARTILIWLSFSAVPMDLKTVAAVVSFRFPEDVVTTCTTSLVTVSISDDTVRLAHFSVKEFLVRNEVEGHWYQFSVMSGHEAIANRTIDCLLENTEILTKTTAGQQPLLIYAAKYWDHHLAELRDLHAKPTGLQEKVDRLFTERDVYFNWVRLASFERDYKWYQSFEELQPPLSSASQRGLISTVETLLAKGADPLGPPLDSPENTLLAAASENRLEVLQLLLNKVDEIPRRMTGLMLMFVETTEADKGKLANMLDLLWDKGALRDRSRASHRIIDSFLVESAAHNVISGHIVISCFLDRKEKMGVKITEKLLKAVLENGICGEKIMHLLLSKCDADIKLTPSLMRDLMKTTNSDAAIAVLKRRMNDFVLDEQCVGAFARGEKEAMELLLRERGEEIQVTRNVLITTAKSTCDPQTFRLLLSRRDTGAAIDKEVLLAAAGNRLIGSEIMEVLLDECGQDTVIDGEIIQEVVQNRNEGLGMMKTLLRRQQVGFVVTEQILCTAAANHSREMLELLVNNAGDSDIPITGKTLRSVADNFVHGQTLIEYLFELRGDSLPISDDVLVSIADGEHSQSEYVLTFILERWPDFPVTDRLLEAACTLPSTMSLLLDRRCDSLPIEKMIHKITNDRMHGAMVLKMLLDRQLVDVDEGLVETVAGGSHALDVIYRKKPDFPVTPKIVVKAARDCGALRILLDRQKNQALITEEVVKASLSGFHPYESINLLLTRLEPEAVPITEDILIYAIKTKILNQNIRALRLLLEQRRDLNLSTVWEAMWQDTELNPFTLAQAAGVLFQYAYFDVSFEMLEMFPSVFQHEWFTLVYPFDGFIRVCMQHRVPLPTTEAAVELIVERASLNTIDIFLEDHPDIPITEKYIEAAKRNPGEDVHTDELVSLLLSTRSRAS</sequence>
<dbReference type="VEuPathDB" id="FungiDB:An04g00900"/>
<dbReference type="Gene3D" id="1.25.40.20">
    <property type="entry name" value="Ankyrin repeat-containing domain"/>
    <property type="match status" value="1"/>
</dbReference>
<reference evidence="4" key="2">
    <citation type="submission" date="2025-08" db="UniProtKB">
        <authorList>
            <consortium name="RefSeq"/>
        </authorList>
    </citation>
    <scope>IDENTIFICATION</scope>
</reference>
<dbReference type="PANTHER" id="PTHR10039">
    <property type="entry name" value="AMELOGENIN"/>
    <property type="match status" value="1"/>
</dbReference>
<dbReference type="RefSeq" id="XP_059600457.1">
    <property type="nucleotide sequence ID" value="XM_059747288.1"/>
</dbReference>
<feature type="domain" description="Nephrocystin 3-like N-terminal" evidence="3">
    <location>
        <begin position="417"/>
        <end position="584"/>
    </location>
</feature>